<dbReference type="PANTHER" id="PTHR37219">
    <property type="entry name" value="PROTEIN PALE CRESS, CHLOROPLASTIC"/>
    <property type="match status" value="1"/>
</dbReference>
<dbReference type="GO" id="GO:0009513">
    <property type="term" value="C:etioplast"/>
    <property type="evidence" value="ECO:0007669"/>
    <property type="project" value="TreeGrafter"/>
</dbReference>
<dbReference type="InterPro" id="IPR034563">
    <property type="entry name" value="PALE_CRESS"/>
</dbReference>
<evidence type="ECO:0000313" key="1">
    <source>
        <dbReference type="EMBL" id="KAF3947313.1"/>
    </source>
</evidence>
<dbReference type="OrthoDB" id="1933879at2759"/>
<reference evidence="1" key="1">
    <citation type="submission" date="2020-03" db="EMBL/GenBank/DDBJ databases">
        <title>Castanea mollissima Vanexum genome sequencing.</title>
        <authorList>
            <person name="Staton M."/>
        </authorList>
    </citation>
    <scope>NUCLEOTIDE SEQUENCE</scope>
    <source>
        <tissue evidence="1">Leaf</tissue>
    </source>
</reference>
<dbReference type="GO" id="GO:0010239">
    <property type="term" value="P:chloroplast mRNA processing"/>
    <property type="evidence" value="ECO:0007669"/>
    <property type="project" value="InterPro"/>
</dbReference>
<gene>
    <name evidence="1" type="ORF">CMV_026537</name>
</gene>
<dbReference type="GO" id="GO:0009537">
    <property type="term" value="C:proplastid"/>
    <property type="evidence" value="ECO:0007669"/>
    <property type="project" value="TreeGrafter"/>
</dbReference>
<dbReference type="GO" id="GO:0071482">
    <property type="term" value="P:cellular response to light stimulus"/>
    <property type="evidence" value="ECO:0007669"/>
    <property type="project" value="TreeGrafter"/>
</dbReference>
<dbReference type="GO" id="GO:0009501">
    <property type="term" value="C:amyloplast"/>
    <property type="evidence" value="ECO:0007669"/>
    <property type="project" value="TreeGrafter"/>
</dbReference>
<protein>
    <submittedName>
        <fullName evidence="1">Uncharacterized protein</fullName>
    </submittedName>
</protein>
<dbReference type="Proteomes" id="UP000737018">
    <property type="component" value="Unassembled WGS sequence"/>
</dbReference>
<dbReference type="GO" id="GO:0009507">
    <property type="term" value="C:chloroplast"/>
    <property type="evidence" value="ECO:0007669"/>
    <property type="project" value="TreeGrafter"/>
</dbReference>
<sequence length="79" mass="9498">MSWAVPQIEILKQEATPTKTLLNDLLNMHDGFDDEGWLKECKKHMVDTFQERIYLAFLFQQEKRLTRYASNIHFIVLWL</sequence>
<name>A0A8J4QBQ6_9ROSI</name>
<proteinExistence type="predicted"/>
<evidence type="ECO:0000313" key="2">
    <source>
        <dbReference type="Proteomes" id="UP000737018"/>
    </source>
</evidence>
<dbReference type="GO" id="GO:0009965">
    <property type="term" value="P:leaf morphogenesis"/>
    <property type="evidence" value="ECO:0007669"/>
    <property type="project" value="TreeGrafter"/>
</dbReference>
<organism evidence="1 2">
    <name type="scientific">Castanea mollissima</name>
    <name type="common">Chinese chestnut</name>
    <dbReference type="NCBI Taxonomy" id="60419"/>
    <lineage>
        <taxon>Eukaryota</taxon>
        <taxon>Viridiplantae</taxon>
        <taxon>Streptophyta</taxon>
        <taxon>Embryophyta</taxon>
        <taxon>Tracheophyta</taxon>
        <taxon>Spermatophyta</taxon>
        <taxon>Magnoliopsida</taxon>
        <taxon>eudicotyledons</taxon>
        <taxon>Gunneridae</taxon>
        <taxon>Pentapetalae</taxon>
        <taxon>rosids</taxon>
        <taxon>fabids</taxon>
        <taxon>Fagales</taxon>
        <taxon>Fagaceae</taxon>
        <taxon>Castanea</taxon>
    </lineage>
</organism>
<dbReference type="PANTHER" id="PTHR37219:SF1">
    <property type="entry name" value="PROTEIN PALE CRESS, CHLOROPLASTIC"/>
    <property type="match status" value="1"/>
</dbReference>
<keyword evidence="2" id="KW-1185">Reference proteome</keyword>
<accession>A0A8J4QBQ6</accession>
<dbReference type="AlphaFoldDB" id="A0A8J4QBQ6"/>
<dbReference type="EMBL" id="JRKL02007930">
    <property type="protein sequence ID" value="KAF3947313.1"/>
    <property type="molecule type" value="Genomic_DNA"/>
</dbReference>
<dbReference type="GO" id="GO:0009658">
    <property type="term" value="P:chloroplast organization"/>
    <property type="evidence" value="ECO:0007669"/>
    <property type="project" value="InterPro"/>
</dbReference>
<comment type="caution">
    <text evidence="1">The sequence shown here is derived from an EMBL/GenBank/DDBJ whole genome shotgun (WGS) entry which is preliminary data.</text>
</comment>
<dbReference type="GO" id="GO:0009509">
    <property type="term" value="C:chromoplast"/>
    <property type="evidence" value="ECO:0007669"/>
    <property type="project" value="TreeGrafter"/>
</dbReference>